<proteinExistence type="predicted"/>
<name>A0A645FAK3_9ZZZZ</name>
<accession>A0A645FAK3</accession>
<reference evidence="1" key="1">
    <citation type="submission" date="2019-08" db="EMBL/GenBank/DDBJ databases">
        <authorList>
            <person name="Kucharzyk K."/>
            <person name="Murdoch R.W."/>
            <person name="Higgins S."/>
            <person name="Loffler F."/>
        </authorList>
    </citation>
    <scope>NUCLEOTIDE SEQUENCE</scope>
</reference>
<evidence type="ECO:0000313" key="1">
    <source>
        <dbReference type="EMBL" id="MPN11287.1"/>
    </source>
</evidence>
<sequence>MALGSRRVREQLRDHRLHDGILDGVGRSGTAGRDDVPDQDRKAVLVLVDSEWGEYEHHEQVPAQVRPELVQAARILGCTCRIPSQGYPRIHQRTGSRLVAPLFSMASGRLAAGRGLSARPLVSESTGNAWN</sequence>
<comment type="caution">
    <text evidence="1">The sequence shown here is derived from an EMBL/GenBank/DDBJ whole genome shotgun (WGS) entry which is preliminary data.</text>
</comment>
<dbReference type="EMBL" id="VSSQ01057486">
    <property type="protein sequence ID" value="MPN11287.1"/>
    <property type="molecule type" value="Genomic_DNA"/>
</dbReference>
<protein>
    <submittedName>
        <fullName evidence="1">Uncharacterized protein</fullName>
    </submittedName>
</protein>
<organism evidence="1">
    <name type="scientific">bioreactor metagenome</name>
    <dbReference type="NCBI Taxonomy" id="1076179"/>
    <lineage>
        <taxon>unclassified sequences</taxon>
        <taxon>metagenomes</taxon>
        <taxon>ecological metagenomes</taxon>
    </lineage>
</organism>
<dbReference type="AlphaFoldDB" id="A0A645FAK3"/>
<gene>
    <name evidence="1" type="ORF">SDC9_158588</name>
</gene>